<dbReference type="InterPro" id="IPR018044">
    <property type="entry name" value="Peptidase_S11"/>
</dbReference>
<evidence type="ECO:0000256" key="2">
    <source>
        <dbReference type="ARBA" id="ARBA00004752"/>
    </source>
</evidence>
<evidence type="ECO:0000256" key="7">
    <source>
        <dbReference type="ARBA" id="ARBA00022729"/>
    </source>
</evidence>
<evidence type="ECO:0000256" key="3">
    <source>
        <dbReference type="ARBA" id="ARBA00007164"/>
    </source>
</evidence>
<comment type="catalytic activity">
    <reaction evidence="12">
        <text>Preferential cleavage: (Ac)2-L-Lys-D-Ala-|-D-Ala. Also transpeptidation of peptidyl-alanyl moieties that are N-acyl substituents of D-alanine.</text>
        <dbReference type="EC" id="3.4.16.4"/>
    </reaction>
</comment>
<dbReference type="InterPro" id="IPR012338">
    <property type="entry name" value="Beta-lactam/transpept-like"/>
</dbReference>
<feature type="active site" description="Acyl-ester intermediate" evidence="13">
    <location>
        <position position="85"/>
    </location>
</feature>
<organism evidence="17 18">
    <name type="scientific">Candidatus Pullilachnospira gallistercoris</name>
    <dbReference type="NCBI Taxonomy" id="2840911"/>
    <lineage>
        <taxon>Bacteria</taxon>
        <taxon>Bacillati</taxon>
        <taxon>Bacillota</taxon>
        <taxon>Clostridia</taxon>
        <taxon>Lachnospirales</taxon>
        <taxon>Lachnospiraceae</taxon>
        <taxon>Lachnospiraceae incertae sedis</taxon>
        <taxon>Candidatus Pullilachnospira</taxon>
    </lineage>
</organism>
<evidence type="ECO:0000256" key="11">
    <source>
        <dbReference type="ARBA" id="ARBA00023316"/>
    </source>
</evidence>
<reference evidence="17" key="1">
    <citation type="submission" date="2020-10" db="EMBL/GenBank/DDBJ databases">
        <authorList>
            <person name="Gilroy R."/>
        </authorList>
    </citation>
    <scope>NUCLEOTIDE SEQUENCE</scope>
    <source>
        <strain evidence="17">ChiSjej5B23-6657</strain>
    </source>
</reference>
<dbReference type="PANTHER" id="PTHR21581:SF6">
    <property type="entry name" value="TRAFFICKING PROTEIN PARTICLE COMPLEX SUBUNIT 12"/>
    <property type="match status" value="1"/>
</dbReference>
<evidence type="ECO:0000256" key="12">
    <source>
        <dbReference type="ARBA" id="ARBA00034000"/>
    </source>
</evidence>
<proteinExistence type="inferred from homology"/>
<comment type="similarity">
    <text evidence="3 15">Belongs to the peptidase S11 family.</text>
</comment>
<feature type="active site" description="Proton acceptor" evidence="13">
    <location>
        <position position="88"/>
    </location>
</feature>
<comment type="function">
    <text evidence="1">Removes C-terminal D-alanyl residues from sugar-peptide cell wall precursors.</text>
</comment>
<dbReference type="EC" id="3.4.16.4" evidence="4"/>
<dbReference type="InterPro" id="IPR001967">
    <property type="entry name" value="Peptidase_S11_N"/>
</dbReference>
<dbReference type="GO" id="GO:0071555">
    <property type="term" value="P:cell wall organization"/>
    <property type="evidence" value="ECO:0007669"/>
    <property type="project" value="UniProtKB-KW"/>
</dbReference>
<evidence type="ECO:0000256" key="6">
    <source>
        <dbReference type="ARBA" id="ARBA00022670"/>
    </source>
</evidence>
<dbReference type="SUPFAM" id="SSF69189">
    <property type="entry name" value="Penicillin-binding protein associated domain"/>
    <property type="match status" value="1"/>
</dbReference>
<evidence type="ECO:0000256" key="4">
    <source>
        <dbReference type="ARBA" id="ARBA00012448"/>
    </source>
</evidence>
<evidence type="ECO:0000256" key="8">
    <source>
        <dbReference type="ARBA" id="ARBA00022801"/>
    </source>
</evidence>
<dbReference type="PRINTS" id="PR00725">
    <property type="entry name" value="DADACBPTASE1"/>
</dbReference>
<feature type="binding site" evidence="14">
    <location>
        <position position="255"/>
    </location>
    <ligand>
        <name>substrate</name>
    </ligand>
</feature>
<dbReference type="SMART" id="SM00936">
    <property type="entry name" value="PBP5_C"/>
    <property type="match status" value="1"/>
</dbReference>
<keyword evidence="6" id="KW-0645">Protease</keyword>
<evidence type="ECO:0000313" key="17">
    <source>
        <dbReference type="EMBL" id="HIR70867.1"/>
    </source>
</evidence>
<dbReference type="GO" id="GO:0008360">
    <property type="term" value="P:regulation of cell shape"/>
    <property type="evidence" value="ECO:0007669"/>
    <property type="project" value="UniProtKB-KW"/>
</dbReference>
<sequence length="416" mass="44995">MRKLLALILPLLLLLIGIGTPFSYTCGICLPPCRAQENPQTAEESAESSQTDTLSLSAPSAILMEASTGTILYDKESSMELAPASVTKVMSMLLIFEALSSGNIHLTDEVTVSEHAAGMGGSQVFLEPGEIQTVETLIKCISIASANDAVVAMAEYVSGSEEAFVQKMNEKAASLGMSHTHFVNCCGLDDPQHYTSAGDIAIMSRELITRYPQVFDYCGIWQEDITHTTAKGSFPFTLSNTNRLLKQYPYATGLKTGSTSQAKFCLSATAEKDGMTLIAVVMAAENSKLRFADATKLLEYGFSTTSLYEDETAGETFEVPVKKGTDDVLTAVCESSFRYLSSSGENLSAVEKRVELPENVIAPVDEGETVGQISYYLGEKNLGSVPLTASKKIEKATFPHYYQKLLYQLFLAQPSV</sequence>
<dbReference type="InterPro" id="IPR015956">
    <property type="entry name" value="Peniciliin-bd_prot_C_sf"/>
</dbReference>
<evidence type="ECO:0000256" key="9">
    <source>
        <dbReference type="ARBA" id="ARBA00022960"/>
    </source>
</evidence>
<comment type="caution">
    <text evidence="17">The sequence shown here is derived from an EMBL/GenBank/DDBJ whole genome shotgun (WGS) entry which is preliminary data.</text>
</comment>
<keyword evidence="5 17" id="KW-0121">Carboxypeptidase</keyword>
<reference evidence="17" key="2">
    <citation type="journal article" date="2021" name="PeerJ">
        <title>Extensive microbial diversity within the chicken gut microbiome revealed by metagenomics and culture.</title>
        <authorList>
            <person name="Gilroy R."/>
            <person name="Ravi A."/>
            <person name="Getino M."/>
            <person name="Pursley I."/>
            <person name="Horton D.L."/>
            <person name="Alikhan N.F."/>
            <person name="Baker D."/>
            <person name="Gharbi K."/>
            <person name="Hall N."/>
            <person name="Watson M."/>
            <person name="Adriaenssens E.M."/>
            <person name="Foster-Nyarko E."/>
            <person name="Jarju S."/>
            <person name="Secka A."/>
            <person name="Antonio M."/>
            <person name="Oren A."/>
            <person name="Chaudhuri R.R."/>
            <person name="La Ragione R."/>
            <person name="Hildebrand F."/>
            <person name="Pallen M.J."/>
        </authorList>
    </citation>
    <scope>NUCLEOTIDE SEQUENCE</scope>
    <source>
        <strain evidence="17">ChiSjej5B23-6657</strain>
    </source>
</reference>
<keyword evidence="7" id="KW-0732">Signal</keyword>
<evidence type="ECO:0000256" key="10">
    <source>
        <dbReference type="ARBA" id="ARBA00022984"/>
    </source>
</evidence>
<dbReference type="GO" id="GO:0009252">
    <property type="term" value="P:peptidoglycan biosynthetic process"/>
    <property type="evidence" value="ECO:0007669"/>
    <property type="project" value="UniProtKB-KW"/>
</dbReference>
<dbReference type="Proteomes" id="UP000823912">
    <property type="component" value="Unassembled WGS sequence"/>
</dbReference>
<evidence type="ECO:0000256" key="15">
    <source>
        <dbReference type="RuleBase" id="RU004016"/>
    </source>
</evidence>
<keyword evidence="9" id="KW-0133">Cell shape</keyword>
<dbReference type="GO" id="GO:0009002">
    <property type="term" value="F:serine-type D-Ala-D-Ala carboxypeptidase activity"/>
    <property type="evidence" value="ECO:0007669"/>
    <property type="project" value="UniProtKB-EC"/>
</dbReference>
<evidence type="ECO:0000313" key="18">
    <source>
        <dbReference type="Proteomes" id="UP000823912"/>
    </source>
</evidence>
<name>A0A9D1E9H7_9FIRM</name>
<dbReference type="Pfam" id="PF00768">
    <property type="entry name" value="Peptidase_S11"/>
    <property type="match status" value="1"/>
</dbReference>
<keyword evidence="10" id="KW-0573">Peptidoglycan synthesis</keyword>
<dbReference type="InterPro" id="IPR012907">
    <property type="entry name" value="Peptidase_S11_C"/>
</dbReference>
<dbReference type="Gene3D" id="2.60.410.10">
    <property type="entry name" value="D-Ala-D-Ala carboxypeptidase, C-terminal domain"/>
    <property type="match status" value="1"/>
</dbReference>
<feature type="domain" description="Peptidase S11 D-Ala-D-Ala carboxypeptidase A C-terminal" evidence="16">
    <location>
        <begin position="302"/>
        <end position="395"/>
    </location>
</feature>
<evidence type="ECO:0000256" key="5">
    <source>
        <dbReference type="ARBA" id="ARBA00022645"/>
    </source>
</evidence>
<dbReference type="Pfam" id="PF07943">
    <property type="entry name" value="PBP5_C"/>
    <property type="match status" value="1"/>
</dbReference>
<dbReference type="EMBL" id="DVHM01000100">
    <property type="protein sequence ID" value="HIR70867.1"/>
    <property type="molecule type" value="Genomic_DNA"/>
</dbReference>
<dbReference type="AlphaFoldDB" id="A0A9D1E9H7"/>
<protein>
    <recommendedName>
        <fullName evidence="4">serine-type D-Ala-D-Ala carboxypeptidase</fullName>
        <ecNumber evidence="4">3.4.16.4</ecNumber>
    </recommendedName>
</protein>
<dbReference type="PANTHER" id="PTHR21581">
    <property type="entry name" value="D-ALANYL-D-ALANINE CARBOXYPEPTIDASE"/>
    <property type="match status" value="1"/>
</dbReference>
<keyword evidence="11" id="KW-0961">Cell wall biogenesis/degradation</keyword>
<evidence type="ECO:0000256" key="14">
    <source>
        <dbReference type="PIRSR" id="PIRSR618044-2"/>
    </source>
</evidence>
<evidence type="ECO:0000259" key="16">
    <source>
        <dbReference type="SMART" id="SM00936"/>
    </source>
</evidence>
<accession>A0A9D1E9H7</accession>
<dbReference type="Gene3D" id="3.40.710.10">
    <property type="entry name" value="DD-peptidase/beta-lactamase superfamily"/>
    <property type="match status" value="1"/>
</dbReference>
<feature type="active site" evidence="13">
    <location>
        <position position="145"/>
    </location>
</feature>
<comment type="pathway">
    <text evidence="2">Cell wall biogenesis; peptidoglycan biosynthesis.</text>
</comment>
<dbReference type="GO" id="GO:0006508">
    <property type="term" value="P:proteolysis"/>
    <property type="evidence" value="ECO:0007669"/>
    <property type="project" value="UniProtKB-KW"/>
</dbReference>
<dbReference type="InterPro" id="IPR037167">
    <property type="entry name" value="Peptidase_S11_C_sf"/>
</dbReference>
<dbReference type="SUPFAM" id="SSF56601">
    <property type="entry name" value="beta-lactamase/transpeptidase-like"/>
    <property type="match status" value="1"/>
</dbReference>
<evidence type="ECO:0000256" key="1">
    <source>
        <dbReference type="ARBA" id="ARBA00003217"/>
    </source>
</evidence>
<evidence type="ECO:0000256" key="13">
    <source>
        <dbReference type="PIRSR" id="PIRSR618044-1"/>
    </source>
</evidence>
<gene>
    <name evidence="17" type="ORF">IAA55_06275</name>
</gene>
<keyword evidence="8" id="KW-0378">Hydrolase</keyword>